<dbReference type="PROSITE" id="PS50893">
    <property type="entry name" value="ABC_TRANSPORTER_2"/>
    <property type="match status" value="1"/>
</dbReference>
<dbReference type="InterPro" id="IPR003439">
    <property type="entry name" value="ABC_transporter-like_ATP-bd"/>
</dbReference>
<feature type="transmembrane region" description="Helical" evidence="7">
    <location>
        <begin position="14"/>
        <end position="37"/>
    </location>
</feature>
<accession>A0A415EIV1</accession>
<dbReference type="SUPFAM" id="SSF90123">
    <property type="entry name" value="ABC transporter transmembrane region"/>
    <property type="match status" value="1"/>
</dbReference>
<keyword evidence="5 7" id="KW-1133">Transmembrane helix</keyword>
<dbReference type="InterPro" id="IPR027417">
    <property type="entry name" value="P-loop_NTPase"/>
</dbReference>
<feature type="domain" description="ABC transporter" evidence="8">
    <location>
        <begin position="317"/>
        <end position="526"/>
    </location>
</feature>
<organism evidence="10 11">
    <name type="scientific">Enterococcus casseliflavus</name>
    <name type="common">Enterococcus flavescens</name>
    <dbReference type="NCBI Taxonomy" id="37734"/>
    <lineage>
        <taxon>Bacteria</taxon>
        <taxon>Bacillati</taxon>
        <taxon>Bacillota</taxon>
        <taxon>Bacilli</taxon>
        <taxon>Lactobacillales</taxon>
        <taxon>Enterococcaceae</taxon>
        <taxon>Enterococcus</taxon>
    </lineage>
</organism>
<feature type="transmembrane region" description="Helical" evidence="7">
    <location>
        <begin position="151"/>
        <end position="170"/>
    </location>
</feature>
<dbReference type="AlphaFoldDB" id="A0A415EIV1"/>
<evidence type="ECO:0000256" key="4">
    <source>
        <dbReference type="ARBA" id="ARBA00022840"/>
    </source>
</evidence>
<feature type="transmembrane region" description="Helical" evidence="7">
    <location>
        <begin position="49"/>
        <end position="69"/>
    </location>
</feature>
<protein>
    <submittedName>
        <fullName evidence="10">ABC transporter ATP-binding protein</fullName>
    </submittedName>
</protein>
<evidence type="ECO:0000313" key="10">
    <source>
        <dbReference type="EMBL" id="RHK01392.1"/>
    </source>
</evidence>
<dbReference type="Pfam" id="PF00005">
    <property type="entry name" value="ABC_tran"/>
    <property type="match status" value="1"/>
</dbReference>
<comment type="subcellular location">
    <subcellularLocation>
        <location evidence="1">Cell membrane</location>
        <topology evidence="1">Multi-pass membrane protein</topology>
    </subcellularLocation>
</comment>
<dbReference type="PROSITE" id="PS50929">
    <property type="entry name" value="ABC_TM1F"/>
    <property type="match status" value="1"/>
</dbReference>
<feature type="transmembrane region" description="Helical" evidence="7">
    <location>
        <begin position="128"/>
        <end position="145"/>
    </location>
</feature>
<dbReference type="CDD" id="cd03228">
    <property type="entry name" value="ABCC_MRP_Like"/>
    <property type="match status" value="1"/>
</dbReference>
<evidence type="ECO:0000256" key="1">
    <source>
        <dbReference type="ARBA" id="ARBA00004651"/>
    </source>
</evidence>
<dbReference type="Gene3D" id="1.20.1560.10">
    <property type="entry name" value="ABC transporter type 1, transmembrane domain"/>
    <property type="match status" value="1"/>
</dbReference>
<dbReference type="InterPro" id="IPR036640">
    <property type="entry name" value="ABC1_TM_sf"/>
</dbReference>
<dbReference type="InterPro" id="IPR039421">
    <property type="entry name" value="Type_1_exporter"/>
</dbReference>
<dbReference type="GO" id="GO:0005886">
    <property type="term" value="C:plasma membrane"/>
    <property type="evidence" value="ECO:0007669"/>
    <property type="project" value="UniProtKB-SubCell"/>
</dbReference>
<evidence type="ECO:0000256" key="2">
    <source>
        <dbReference type="ARBA" id="ARBA00022692"/>
    </source>
</evidence>
<sequence length="530" mass="60639">MVNHILRKYWKQNLYALLLTAAESGGIIISTVFLAEIMNSLIEQNSESFFSSFVFSFLAWAGALLFGYLRLRYVEKIKQEQIVELKDTIIQKVSESTYSQFHERNANEYISWLTNDINLIEEQGFGHLYSGMSSATLLLFSSIAIFNFHWILLIVSLFLSLLMVLIPRFFKKKLDDRNSTLSSAFEKYVSRVDEWIKGFDSLYSYNRTKMIIEKLSKETLNVKQEKILLRKERTNLYTFIRLTSIVAQYSIILVTGLMTLGGVLSAGAILAIGDLTGNFFGNTSFFIDQVTNFLSALTVSRKMDEFVSEDLNQIESVSDYDFVKAITVKDVSFSYGAKEIKIPDMVFEKGKKYAIIGKSGSGKSTFLNILMKNYPNYHGQIKIDSVELKNIDFTMFRERFSYVPQKNYLFDMSLTENITLEKSYSKERVLQVIEDMSLNEKSITEKETLGVRGTNLSGGQAQRVSLARGFIHAQDVLIIDEGTSSLDPKTAYLIEENILTNKELTVIFVTHHLNDSLKKYFKDVYSFDTN</sequence>
<keyword evidence="4 10" id="KW-0067">ATP-binding</keyword>
<dbReference type="EMBL" id="QRMZ01000065">
    <property type="protein sequence ID" value="RHK01392.1"/>
    <property type="molecule type" value="Genomic_DNA"/>
</dbReference>
<dbReference type="GO" id="GO:0005524">
    <property type="term" value="F:ATP binding"/>
    <property type="evidence" value="ECO:0007669"/>
    <property type="project" value="UniProtKB-KW"/>
</dbReference>
<comment type="caution">
    <text evidence="10">The sequence shown here is derived from an EMBL/GenBank/DDBJ whole genome shotgun (WGS) entry which is preliminary data.</text>
</comment>
<dbReference type="SMART" id="SM00382">
    <property type="entry name" value="AAA"/>
    <property type="match status" value="1"/>
</dbReference>
<evidence type="ECO:0000259" key="8">
    <source>
        <dbReference type="PROSITE" id="PS50893"/>
    </source>
</evidence>
<dbReference type="GO" id="GO:0015421">
    <property type="term" value="F:ABC-type oligopeptide transporter activity"/>
    <property type="evidence" value="ECO:0007669"/>
    <property type="project" value="TreeGrafter"/>
</dbReference>
<evidence type="ECO:0000259" key="9">
    <source>
        <dbReference type="PROSITE" id="PS50929"/>
    </source>
</evidence>
<keyword evidence="2 7" id="KW-0812">Transmembrane</keyword>
<dbReference type="Gene3D" id="3.40.50.300">
    <property type="entry name" value="P-loop containing nucleotide triphosphate hydrolases"/>
    <property type="match status" value="1"/>
</dbReference>
<dbReference type="PANTHER" id="PTHR43394:SF1">
    <property type="entry name" value="ATP-BINDING CASSETTE SUB-FAMILY B MEMBER 10, MITOCHONDRIAL"/>
    <property type="match status" value="1"/>
</dbReference>
<keyword evidence="3" id="KW-0547">Nucleotide-binding</keyword>
<dbReference type="Proteomes" id="UP000286288">
    <property type="component" value="Unassembled WGS sequence"/>
</dbReference>
<dbReference type="InterPro" id="IPR017871">
    <property type="entry name" value="ABC_transporter-like_CS"/>
</dbReference>
<dbReference type="PANTHER" id="PTHR43394">
    <property type="entry name" value="ATP-DEPENDENT PERMEASE MDL1, MITOCHONDRIAL"/>
    <property type="match status" value="1"/>
</dbReference>
<dbReference type="PROSITE" id="PS00211">
    <property type="entry name" value="ABC_TRANSPORTER_1"/>
    <property type="match status" value="1"/>
</dbReference>
<dbReference type="SUPFAM" id="SSF52540">
    <property type="entry name" value="P-loop containing nucleoside triphosphate hydrolases"/>
    <property type="match status" value="1"/>
</dbReference>
<evidence type="ECO:0000256" key="6">
    <source>
        <dbReference type="ARBA" id="ARBA00023136"/>
    </source>
</evidence>
<reference evidence="10 11" key="1">
    <citation type="submission" date="2018-08" db="EMBL/GenBank/DDBJ databases">
        <title>A genome reference for cultivated species of the human gut microbiota.</title>
        <authorList>
            <person name="Zou Y."/>
            <person name="Xue W."/>
            <person name="Luo G."/>
        </authorList>
    </citation>
    <scope>NUCLEOTIDE SEQUENCE [LARGE SCALE GENOMIC DNA]</scope>
    <source>
        <strain evidence="10 11">AF48-16</strain>
    </source>
</reference>
<evidence type="ECO:0000256" key="3">
    <source>
        <dbReference type="ARBA" id="ARBA00022741"/>
    </source>
</evidence>
<proteinExistence type="predicted"/>
<dbReference type="GO" id="GO:0016887">
    <property type="term" value="F:ATP hydrolysis activity"/>
    <property type="evidence" value="ECO:0007669"/>
    <property type="project" value="InterPro"/>
</dbReference>
<evidence type="ECO:0000313" key="11">
    <source>
        <dbReference type="Proteomes" id="UP000286288"/>
    </source>
</evidence>
<dbReference type="InterPro" id="IPR003593">
    <property type="entry name" value="AAA+_ATPase"/>
</dbReference>
<dbReference type="Pfam" id="PF00664">
    <property type="entry name" value="ABC_membrane"/>
    <property type="match status" value="1"/>
</dbReference>
<evidence type="ECO:0000256" key="7">
    <source>
        <dbReference type="SAM" id="Phobius"/>
    </source>
</evidence>
<feature type="domain" description="ABC transmembrane type-1" evidence="9">
    <location>
        <begin position="16"/>
        <end position="295"/>
    </location>
</feature>
<evidence type="ECO:0000256" key="5">
    <source>
        <dbReference type="ARBA" id="ARBA00022989"/>
    </source>
</evidence>
<dbReference type="InterPro" id="IPR011527">
    <property type="entry name" value="ABC1_TM_dom"/>
</dbReference>
<keyword evidence="6 7" id="KW-0472">Membrane</keyword>
<gene>
    <name evidence="10" type="ORF">DW084_18450</name>
</gene>
<feature type="transmembrane region" description="Helical" evidence="7">
    <location>
        <begin position="251"/>
        <end position="273"/>
    </location>
</feature>
<name>A0A415EIV1_ENTCA</name>